<evidence type="ECO:0000256" key="1">
    <source>
        <dbReference type="SAM" id="Phobius"/>
    </source>
</evidence>
<protein>
    <submittedName>
        <fullName evidence="2">CLUMA_CG001419, isoform A</fullName>
    </submittedName>
</protein>
<sequence length="272" mass="31456">MRIIVSKFHALLIATTCISYWRGVWKFLDIAATISETNHDIPITPLFDIAQNSIILMISKTFVNNMSVPFVVMTDQLENSFHIPTIFKRKRNDGTLKFFFDCLYTNLIPFFMICLWRSFWVIIDANVFPNNPMTSAYISITTGYTLSLFCFMSESFIENLYNERCDEYKFFVRDVFTVVCLFASINVWRGLWIVFDAYIGNRNGVLFLVNGLAWKFLMILNCTSSISPKGVLKDGEDLGNGPIRLPILYFQQIFKSVKLQSEFIDQSNSTKL</sequence>
<evidence type="ECO:0000313" key="2">
    <source>
        <dbReference type="EMBL" id="CRK87623.1"/>
    </source>
</evidence>
<feature type="transmembrane region" description="Helical" evidence="1">
    <location>
        <begin position="98"/>
        <end position="123"/>
    </location>
</feature>
<keyword evidence="3" id="KW-1185">Reference proteome</keyword>
<dbReference type="OrthoDB" id="7771775at2759"/>
<gene>
    <name evidence="2" type="ORF">CLUMA_CG001419</name>
</gene>
<dbReference type="Proteomes" id="UP000183832">
    <property type="component" value="Unassembled WGS sequence"/>
</dbReference>
<dbReference type="InterPro" id="IPR032751">
    <property type="entry name" value="Fuseless"/>
</dbReference>
<reference evidence="2 3" key="1">
    <citation type="submission" date="2015-04" db="EMBL/GenBank/DDBJ databases">
        <authorList>
            <person name="Syromyatnikov M.Y."/>
            <person name="Popov V.N."/>
        </authorList>
    </citation>
    <scope>NUCLEOTIDE SEQUENCE [LARGE SCALE GENOMIC DNA]</scope>
</reference>
<keyword evidence="1" id="KW-0812">Transmembrane</keyword>
<dbReference type="PANTHER" id="PTHR35270:SF2">
    <property type="entry name" value="FUSELESS, ISOFORM A"/>
    <property type="match status" value="1"/>
</dbReference>
<dbReference type="AlphaFoldDB" id="A0A1J1HHW0"/>
<name>A0A1J1HHW0_9DIPT</name>
<accession>A0A1J1HHW0</accession>
<feature type="transmembrane region" description="Helical" evidence="1">
    <location>
        <begin position="175"/>
        <end position="199"/>
    </location>
</feature>
<organism evidence="2 3">
    <name type="scientific">Clunio marinus</name>
    <dbReference type="NCBI Taxonomy" id="568069"/>
    <lineage>
        <taxon>Eukaryota</taxon>
        <taxon>Metazoa</taxon>
        <taxon>Ecdysozoa</taxon>
        <taxon>Arthropoda</taxon>
        <taxon>Hexapoda</taxon>
        <taxon>Insecta</taxon>
        <taxon>Pterygota</taxon>
        <taxon>Neoptera</taxon>
        <taxon>Endopterygota</taxon>
        <taxon>Diptera</taxon>
        <taxon>Nematocera</taxon>
        <taxon>Chironomoidea</taxon>
        <taxon>Chironomidae</taxon>
        <taxon>Clunio</taxon>
    </lineage>
</organism>
<keyword evidence="1" id="KW-1133">Transmembrane helix</keyword>
<feature type="transmembrane region" description="Helical" evidence="1">
    <location>
        <begin position="135"/>
        <end position="154"/>
    </location>
</feature>
<keyword evidence="1" id="KW-0472">Membrane</keyword>
<dbReference type="PANTHER" id="PTHR35270">
    <property type="entry name" value="FUSELESS, ISOFORM A"/>
    <property type="match status" value="1"/>
</dbReference>
<dbReference type="Pfam" id="PF15993">
    <property type="entry name" value="Fuseless"/>
    <property type="match status" value="1"/>
</dbReference>
<dbReference type="EMBL" id="CVRI01000004">
    <property type="protein sequence ID" value="CRK87623.1"/>
    <property type="molecule type" value="Genomic_DNA"/>
</dbReference>
<proteinExistence type="predicted"/>
<evidence type="ECO:0000313" key="3">
    <source>
        <dbReference type="Proteomes" id="UP000183832"/>
    </source>
</evidence>